<accession>A0A484MRA1</accession>
<keyword evidence="1" id="KW-0732">Signal</keyword>
<sequence length="233" mass="26077">MSMVGFGLFTLFLTRFVDLPPASSSSSSSSNPTPIKESIFAASLSSDSRPDPFEDLLGAFKRWDSEVGCARFREKHRGVLMRNGSSSSVSSGSLQDVDEGELDCGVLGMNHVSVLVKGWTWIPDNMDNLYSCRCGLSCLWTKLPIMADNPDALFFESSTPPLKRRKGDPLRVYMDLEPGRKRSGYEDVFISYHAKDDVQSTYAGSLFHKDRNYHLSPSKRNVSIHTLFLFIRK</sequence>
<protein>
    <submittedName>
        <fullName evidence="2">Uncharacterized protein</fullName>
    </submittedName>
</protein>
<dbReference type="AlphaFoldDB" id="A0A484MRA1"/>
<gene>
    <name evidence="2" type="ORF">CCAM_LOCUS32334</name>
</gene>
<feature type="signal peptide" evidence="1">
    <location>
        <begin position="1"/>
        <end position="24"/>
    </location>
</feature>
<dbReference type="EMBL" id="OOIL02004148">
    <property type="protein sequence ID" value="VFQ90558.1"/>
    <property type="molecule type" value="Genomic_DNA"/>
</dbReference>
<evidence type="ECO:0000313" key="3">
    <source>
        <dbReference type="Proteomes" id="UP000595140"/>
    </source>
</evidence>
<dbReference type="OrthoDB" id="427096at2759"/>
<dbReference type="Proteomes" id="UP000595140">
    <property type="component" value="Unassembled WGS sequence"/>
</dbReference>
<evidence type="ECO:0000313" key="2">
    <source>
        <dbReference type="EMBL" id="VFQ90558.1"/>
    </source>
</evidence>
<reference evidence="2 3" key="1">
    <citation type="submission" date="2018-04" db="EMBL/GenBank/DDBJ databases">
        <authorList>
            <person name="Vogel A."/>
        </authorList>
    </citation>
    <scope>NUCLEOTIDE SEQUENCE [LARGE SCALE GENOMIC DNA]</scope>
</reference>
<proteinExistence type="predicted"/>
<dbReference type="SUPFAM" id="SSF53756">
    <property type="entry name" value="UDP-Glycosyltransferase/glycogen phosphorylase"/>
    <property type="match status" value="1"/>
</dbReference>
<feature type="chain" id="PRO_5019770356" evidence="1">
    <location>
        <begin position="25"/>
        <end position="233"/>
    </location>
</feature>
<keyword evidence="3" id="KW-1185">Reference proteome</keyword>
<name>A0A484MRA1_9ASTE</name>
<evidence type="ECO:0000256" key="1">
    <source>
        <dbReference type="SAM" id="SignalP"/>
    </source>
</evidence>
<organism evidence="2 3">
    <name type="scientific">Cuscuta campestris</name>
    <dbReference type="NCBI Taxonomy" id="132261"/>
    <lineage>
        <taxon>Eukaryota</taxon>
        <taxon>Viridiplantae</taxon>
        <taxon>Streptophyta</taxon>
        <taxon>Embryophyta</taxon>
        <taxon>Tracheophyta</taxon>
        <taxon>Spermatophyta</taxon>
        <taxon>Magnoliopsida</taxon>
        <taxon>eudicotyledons</taxon>
        <taxon>Gunneridae</taxon>
        <taxon>Pentapetalae</taxon>
        <taxon>asterids</taxon>
        <taxon>lamiids</taxon>
        <taxon>Solanales</taxon>
        <taxon>Convolvulaceae</taxon>
        <taxon>Cuscuteae</taxon>
        <taxon>Cuscuta</taxon>
        <taxon>Cuscuta subgen. Grammica</taxon>
        <taxon>Cuscuta sect. Cleistogrammica</taxon>
    </lineage>
</organism>